<dbReference type="PROSITE" id="PS50885">
    <property type="entry name" value="HAMP"/>
    <property type="match status" value="1"/>
</dbReference>
<evidence type="ECO:0000256" key="8">
    <source>
        <dbReference type="ARBA" id="ARBA00022989"/>
    </source>
</evidence>
<dbReference type="EC" id="2.7.13.3" evidence="3"/>
<protein>
    <recommendedName>
        <fullName evidence="3">histidine kinase</fullName>
        <ecNumber evidence="3">2.7.13.3</ecNumber>
    </recommendedName>
</protein>
<evidence type="ECO:0000256" key="1">
    <source>
        <dbReference type="ARBA" id="ARBA00000085"/>
    </source>
</evidence>
<dbReference type="Proteomes" id="UP000249340">
    <property type="component" value="Chromosome"/>
</dbReference>
<dbReference type="InterPro" id="IPR005467">
    <property type="entry name" value="His_kinase_dom"/>
</dbReference>
<dbReference type="SMART" id="SM00388">
    <property type="entry name" value="HisKA"/>
    <property type="match status" value="1"/>
</dbReference>
<dbReference type="CDD" id="cd00082">
    <property type="entry name" value="HisKA"/>
    <property type="match status" value="1"/>
</dbReference>
<dbReference type="SUPFAM" id="SSF158472">
    <property type="entry name" value="HAMP domain-like"/>
    <property type="match status" value="1"/>
</dbReference>
<dbReference type="InterPro" id="IPR036097">
    <property type="entry name" value="HisK_dim/P_sf"/>
</dbReference>
<dbReference type="EMBL" id="CP031264">
    <property type="protein sequence ID" value="AXI81274.1"/>
    <property type="molecule type" value="Genomic_DNA"/>
</dbReference>
<feature type="domain" description="Histidine kinase" evidence="12">
    <location>
        <begin position="220"/>
        <end position="431"/>
    </location>
</feature>
<dbReference type="SMART" id="SM00304">
    <property type="entry name" value="HAMP"/>
    <property type="match status" value="1"/>
</dbReference>
<dbReference type="InterPro" id="IPR004358">
    <property type="entry name" value="Sig_transdc_His_kin-like_C"/>
</dbReference>
<feature type="transmembrane region" description="Helical" evidence="11">
    <location>
        <begin position="138"/>
        <end position="157"/>
    </location>
</feature>
<sequence>MVDSRTPVTAALTDRTYEIVLDNGKLLEASPDLAPYEVAGAVLPPLPGGTDGVVRTRTVRLGALPRTPLAQPPEVRNRSSHFAGRTWTVLSATVHRMAPQAAAAYLGGGAATAGHSFTVSVLVPTWEAEQVRSSLDRLLLAGVFAATGFVAVVAWAATGRALRPVERIREGMASVSATELHRRVPIPPDGDEITRLAVTTNRTLDRLEEAVARQQRFVADASHELRSPVANLRTGLEVALAHPDRAPWPEVAQDALANTERLHRLIDDLLVLARLDAAAPAPTSRVDLADAARSEAADRSRPGVRLRYAADGRVPVPVAGDRGQLRRMIRNLLDNAERHARSAIDVRVGADGSGDALLVVQDDGPGIPEPDRQRVFERFTRLDDARARDDGGSGLGLAIVREIAARHGGSVRADTADGGGARLTVRLPLLP</sequence>
<evidence type="ECO:0000313" key="15">
    <source>
        <dbReference type="Proteomes" id="UP000249340"/>
    </source>
</evidence>
<keyword evidence="6 11" id="KW-0812">Transmembrane</keyword>
<dbReference type="InterPro" id="IPR050428">
    <property type="entry name" value="TCS_sensor_his_kinase"/>
</dbReference>
<evidence type="ECO:0000256" key="5">
    <source>
        <dbReference type="ARBA" id="ARBA00022679"/>
    </source>
</evidence>
<evidence type="ECO:0000313" key="14">
    <source>
        <dbReference type="EMBL" id="AXI81274.1"/>
    </source>
</evidence>
<dbReference type="GO" id="GO:0005886">
    <property type="term" value="C:plasma membrane"/>
    <property type="evidence" value="ECO:0007669"/>
    <property type="project" value="UniProtKB-SubCell"/>
</dbReference>
<reference evidence="15" key="1">
    <citation type="submission" date="2018-07" db="EMBL/GenBank/DDBJ databases">
        <title>Streptacidiphilus bronchialis DSM 106435 chromosome.</title>
        <authorList>
            <person name="Batra D."/>
            <person name="Gulvik C.A."/>
        </authorList>
    </citation>
    <scope>NUCLEOTIDE SEQUENCE [LARGE SCALE GENOMIC DNA]</scope>
    <source>
        <strain evidence="15">DSM 106435</strain>
    </source>
</reference>
<evidence type="ECO:0000256" key="2">
    <source>
        <dbReference type="ARBA" id="ARBA00004236"/>
    </source>
</evidence>
<keyword evidence="8 11" id="KW-1133">Transmembrane helix</keyword>
<evidence type="ECO:0000259" key="12">
    <source>
        <dbReference type="PROSITE" id="PS50109"/>
    </source>
</evidence>
<keyword evidence="10 11" id="KW-0472">Membrane</keyword>
<dbReference type="Gene3D" id="1.10.287.130">
    <property type="match status" value="1"/>
</dbReference>
<evidence type="ECO:0000256" key="6">
    <source>
        <dbReference type="ARBA" id="ARBA00022692"/>
    </source>
</evidence>
<dbReference type="SUPFAM" id="SSF55874">
    <property type="entry name" value="ATPase domain of HSP90 chaperone/DNA topoisomerase II/histidine kinase"/>
    <property type="match status" value="1"/>
</dbReference>
<gene>
    <name evidence="14" type="ORF">C7M71_008170</name>
</gene>
<evidence type="ECO:0000259" key="13">
    <source>
        <dbReference type="PROSITE" id="PS50885"/>
    </source>
</evidence>
<dbReference type="PANTHER" id="PTHR45436">
    <property type="entry name" value="SENSOR HISTIDINE KINASE YKOH"/>
    <property type="match status" value="1"/>
</dbReference>
<dbReference type="Pfam" id="PF02518">
    <property type="entry name" value="HATPase_c"/>
    <property type="match status" value="1"/>
</dbReference>
<dbReference type="Gene3D" id="3.30.565.10">
    <property type="entry name" value="Histidine kinase-like ATPase, C-terminal domain"/>
    <property type="match status" value="1"/>
</dbReference>
<evidence type="ECO:0000256" key="4">
    <source>
        <dbReference type="ARBA" id="ARBA00022553"/>
    </source>
</evidence>
<dbReference type="InterPro" id="IPR003660">
    <property type="entry name" value="HAMP_dom"/>
</dbReference>
<evidence type="ECO:0000256" key="3">
    <source>
        <dbReference type="ARBA" id="ARBA00012438"/>
    </source>
</evidence>
<dbReference type="InterPro" id="IPR003594">
    <property type="entry name" value="HATPase_dom"/>
</dbReference>
<organism evidence="14 15">
    <name type="scientific">Peterkaempfera bronchialis</name>
    <dbReference type="NCBI Taxonomy" id="2126346"/>
    <lineage>
        <taxon>Bacteria</taxon>
        <taxon>Bacillati</taxon>
        <taxon>Actinomycetota</taxon>
        <taxon>Actinomycetes</taxon>
        <taxon>Kitasatosporales</taxon>
        <taxon>Streptomycetaceae</taxon>
        <taxon>Peterkaempfera</taxon>
    </lineage>
</organism>
<evidence type="ECO:0000256" key="11">
    <source>
        <dbReference type="SAM" id="Phobius"/>
    </source>
</evidence>
<dbReference type="Pfam" id="PF00672">
    <property type="entry name" value="HAMP"/>
    <property type="match status" value="1"/>
</dbReference>
<comment type="catalytic activity">
    <reaction evidence="1">
        <text>ATP + protein L-histidine = ADP + protein N-phospho-L-histidine.</text>
        <dbReference type="EC" id="2.7.13.3"/>
    </reaction>
</comment>
<proteinExistence type="predicted"/>
<keyword evidence="9" id="KW-0902">Two-component regulatory system</keyword>
<dbReference type="KEGG" id="stri:C7M71_008170"/>
<dbReference type="Pfam" id="PF00512">
    <property type="entry name" value="HisKA"/>
    <property type="match status" value="1"/>
</dbReference>
<dbReference type="GO" id="GO:0000155">
    <property type="term" value="F:phosphorelay sensor kinase activity"/>
    <property type="evidence" value="ECO:0007669"/>
    <property type="project" value="InterPro"/>
</dbReference>
<evidence type="ECO:0000256" key="7">
    <source>
        <dbReference type="ARBA" id="ARBA00022777"/>
    </source>
</evidence>
<dbReference type="SMART" id="SM00387">
    <property type="entry name" value="HATPase_c"/>
    <property type="match status" value="1"/>
</dbReference>
<keyword evidence="5" id="KW-0808">Transferase</keyword>
<name>A0A345T5L9_9ACTN</name>
<dbReference type="CDD" id="cd00075">
    <property type="entry name" value="HATPase"/>
    <property type="match status" value="1"/>
</dbReference>
<evidence type="ECO:0000256" key="10">
    <source>
        <dbReference type="ARBA" id="ARBA00023136"/>
    </source>
</evidence>
<evidence type="ECO:0000256" key="9">
    <source>
        <dbReference type="ARBA" id="ARBA00023012"/>
    </source>
</evidence>
<dbReference type="OrthoDB" id="9786919at2"/>
<dbReference type="Gene3D" id="6.10.340.10">
    <property type="match status" value="1"/>
</dbReference>
<accession>A0A345T5L9</accession>
<keyword evidence="7" id="KW-0418">Kinase</keyword>
<dbReference type="SUPFAM" id="SSF47384">
    <property type="entry name" value="Homodimeric domain of signal transducing histidine kinase"/>
    <property type="match status" value="1"/>
</dbReference>
<dbReference type="InterPro" id="IPR003661">
    <property type="entry name" value="HisK_dim/P_dom"/>
</dbReference>
<dbReference type="PRINTS" id="PR00344">
    <property type="entry name" value="BCTRLSENSOR"/>
</dbReference>
<keyword evidence="15" id="KW-1185">Reference proteome</keyword>
<dbReference type="AlphaFoldDB" id="A0A345T5L9"/>
<comment type="subcellular location">
    <subcellularLocation>
        <location evidence="2">Cell membrane</location>
    </subcellularLocation>
</comment>
<dbReference type="InterPro" id="IPR036890">
    <property type="entry name" value="HATPase_C_sf"/>
</dbReference>
<feature type="domain" description="HAMP" evidence="13">
    <location>
        <begin position="159"/>
        <end position="212"/>
    </location>
</feature>
<dbReference type="PANTHER" id="PTHR45436:SF5">
    <property type="entry name" value="SENSOR HISTIDINE KINASE TRCS"/>
    <property type="match status" value="1"/>
</dbReference>
<keyword evidence="4" id="KW-0597">Phosphoprotein</keyword>
<dbReference type="CDD" id="cd06225">
    <property type="entry name" value="HAMP"/>
    <property type="match status" value="1"/>
</dbReference>
<dbReference type="PROSITE" id="PS50109">
    <property type="entry name" value="HIS_KIN"/>
    <property type="match status" value="1"/>
</dbReference>